<comment type="similarity">
    <text evidence="5">Belongs to the complex I subunit 2 family.</text>
</comment>
<dbReference type="EC" id="7.1.1.-" evidence="5"/>
<name>A0ABW0GLR8_9MICO</name>
<evidence type="ECO:0000259" key="7">
    <source>
        <dbReference type="Pfam" id="PF00361"/>
    </source>
</evidence>
<comment type="catalytic activity">
    <reaction evidence="5">
        <text>a quinone + NADH + 5 H(+)(in) = a quinol + NAD(+) + 4 H(+)(out)</text>
        <dbReference type="Rhea" id="RHEA:57888"/>
        <dbReference type="ChEBI" id="CHEBI:15378"/>
        <dbReference type="ChEBI" id="CHEBI:24646"/>
        <dbReference type="ChEBI" id="CHEBI:57540"/>
        <dbReference type="ChEBI" id="CHEBI:57945"/>
        <dbReference type="ChEBI" id="CHEBI:132124"/>
    </reaction>
</comment>
<evidence type="ECO:0000256" key="3">
    <source>
        <dbReference type="ARBA" id="ARBA00022989"/>
    </source>
</evidence>
<feature type="transmembrane region" description="Helical" evidence="5">
    <location>
        <begin position="82"/>
        <end position="100"/>
    </location>
</feature>
<evidence type="ECO:0000313" key="8">
    <source>
        <dbReference type="EMBL" id="MFC5380845.1"/>
    </source>
</evidence>
<dbReference type="InterPro" id="IPR001750">
    <property type="entry name" value="ND/Mrp_TM"/>
</dbReference>
<protein>
    <recommendedName>
        <fullName evidence="5">NADH-quinone oxidoreductase subunit N</fullName>
        <ecNumber evidence="5">7.1.1.-</ecNumber>
    </recommendedName>
    <alternativeName>
        <fullName evidence="5">NADH dehydrogenase I subunit N</fullName>
    </alternativeName>
    <alternativeName>
        <fullName evidence="5">NDH-1 subunit N</fullName>
    </alternativeName>
</protein>
<comment type="subcellular location">
    <subcellularLocation>
        <location evidence="5">Cell membrane</location>
        <topology evidence="5">Multi-pass membrane protein</topology>
    </subcellularLocation>
    <subcellularLocation>
        <location evidence="1">Endomembrane system</location>
        <topology evidence="1">Multi-pass membrane protein</topology>
    </subcellularLocation>
    <subcellularLocation>
        <location evidence="6">Membrane</location>
        <topology evidence="6">Multi-pass membrane protein</topology>
    </subcellularLocation>
</comment>
<dbReference type="PANTHER" id="PTHR22773">
    <property type="entry name" value="NADH DEHYDROGENASE"/>
    <property type="match status" value="1"/>
</dbReference>
<keyword evidence="5" id="KW-0874">Quinone</keyword>
<feature type="transmembrane region" description="Helical" evidence="5">
    <location>
        <begin position="457"/>
        <end position="479"/>
    </location>
</feature>
<proteinExistence type="inferred from homology"/>
<dbReference type="Pfam" id="PF00361">
    <property type="entry name" value="Proton_antipo_M"/>
    <property type="match status" value="1"/>
</dbReference>
<feature type="domain" description="NADH:quinone oxidoreductase/Mrp antiporter transmembrane" evidence="7">
    <location>
        <begin position="129"/>
        <end position="421"/>
    </location>
</feature>
<dbReference type="Proteomes" id="UP001596122">
    <property type="component" value="Unassembled WGS sequence"/>
</dbReference>
<keyword evidence="5" id="KW-1278">Translocase</keyword>
<keyword evidence="4 5" id="KW-0472">Membrane</keyword>
<keyword evidence="3 5" id="KW-1133">Transmembrane helix</keyword>
<gene>
    <name evidence="5" type="primary">nuoN</name>
    <name evidence="8" type="ORF">ACFPJ6_08585</name>
</gene>
<comment type="subunit">
    <text evidence="5">NDH-1 is composed of 14 different subunits. Subunits NuoA, H, J, K, L, M, N constitute the membrane sector of the complex.</text>
</comment>
<feature type="transmembrane region" description="Helical" evidence="5">
    <location>
        <begin position="306"/>
        <end position="324"/>
    </location>
</feature>
<comment type="caution">
    <text evidence="8">The sequence shown here is derived from an EMBL/GenBank/DDBJ whole genome shotgun (WGS) entry which is preliminary data.</text>
</comment>
<evidence type="ECO:0000256" key="6">
    <source>
        <dbReference type="RuleBase" id="RU000320"/>
    </source>
</evidence>
<keyword evidence="2 5" id="KW-0812">Transmembrane</keyword>
<evidence type="ECO:0000313" key="9">
    <source>
        <dbReference type="Proteomes" id="UP001596122"/>
    </source>
</evidence>
<evidence type="ECO:0000256" key="2">
    <source>
        <dbReference type="ARBA" id="ARBA00022692"/>
    </source>
</evidence>
<sequence>MSMHGADTLLVLPELVVLVGAVATLLLGSFLPRQRQWTARLLAVAVLAGAVVVSVVAPRVGAGAEGPTTAFSGTFAVDGATTVVRVVLCLSTLLVVGLGVDELAGVPRESDTYALLLLGTLGGLVLASATDLLVLAVAFLLSSVPLYGLIGLAGTSRAAEAVLKAYLLGALLGIVMLLGVGLLYAGTAGTTYAELAERLPASPAALAGAGLVAVLVGLLFEAGAVPAHFWVPDAAQGASTTAAAFLTTVPKVAALLAAYRFLEAATAGGTDPGLTRTALVVVGVVAVASMTLGNLAAFWQDDVRRLLGWSTVSQVGYVLLPVAVVGAELALASLLVYLAGYAVTNLTAFAVVAAHRDARSIADWAGLARRYPVTGVALVVALLGLVGTPPTAVFVGKLATFGAAWDAGAGWLAVVAVLNTVASLFYYLRWLAPAFRAVADAPGGDDPRRPLAWASRAAAAGSVGVLVVGLAAGVVVAAGGGAPVR</sequence>
<evidence type="ECO:0000256" key="4">
    <source>
        <dbReference type="ARBA" id="ARBA00023136"/>
    </source>
</evidence>
<feature type="transmembrane region" description="Helical" evidence="5">
    <location>
        <begin position="243"/>
        <end position="262"/>
    </location>
</feature>
<dbReference type="EMBL" id="JBHSLD010000007">
    <property type="protein sequence ID" value="MFC5380845.1"/>
    <property type="molecule type" value="Genomic_DNA"/>
</dbReference>
<organism evidence="8 9">
    <name type="scientific">Aquipuribacter nitratireducens</name>
    <dbReference type="NCBI Taxonomy" id="650104"/>
    <lineage>
        <taxon>Bacteria</taxon>
        <taxon>Bacillati</taxon>
        <taxon>Actinomycetota</taxon>
        <taxon>Actinomycetes</taxon>
        <taxon>Micrococcales</taxon>
        <taxon>Intrasporangiaceae</taxon>
        <taxon>Aquipuribacter</taxon>
    </lineage>
</organism>
<dbReference type="RefSeq" id="WP_340267546.1">
    <property type="nucleotide sequence ID" value="NZ_JBBEOG010000002.1"/>
</dbReference>
<feature type="transmembrane region" description="Helical" evidence="5">
    <location>
        <begin position="135"/>
        <end position="153"/>
    </location>
</feature>
<dbReference type="HAMAP" id="MF_00445">
    <property type="entry name" value="NDH1_NuoN_1"/>
    <property type="match status" value="1"/>
</dbReference>
<feature type="transmembrane region" description="Helical" evidence="5">
    <location>
        <begin position="205"/>
        <end position="231"/>
    </location>
</feature>
<feature type="transmembrane region" description="Helical" evidence="5">
    <location>
        <begin position="165"/>
        <end position="185"/>
    </location>
</feature>
<feature type="transmembrane region" description="Helical" evidence="5">
    <location>
        <begin position="12"/>
        <end position="30"/>
    </location>
</feature>
<keyword evidence="5" id="KW-1003">Cell membrane</keyword>
<feature type="transmembrane region" description="Helical" evidence="5">
    <location>
        <begin position="375"/>
        <end position="396"/>
    </location>
</feature>
<reference evidence="9" key="1">
    <citation type="journal article" date="2019" name="Int. J. Syst. Evol. Microbiol.">
        <title>The Global Catalogue of Microorganisms (GCM) 10K type strain sequencing project: providing services to taxonomists for standard genome sequencing and annotation.</title>
        <authorList>
            <consortium name="The Broad Institute Genomics Platform"/>
            <consortium name="The Broad Institute Genome Sequencing Center for Infectious Disease"/>
            <person name="Wu L."/>
            <person name="Ma J."/>
        </authorList>
    </citation>
    <scope>NUCLEOTIDE SEQUENCE [LARGE SCALE GENOMIC DNA]</scope>
    <source>
        <strain evidence="9">CCUG 43114</strain>
    </source>
</reference>
<evidence type="ECO:0000256" key="5">
    <source>
        <dbReference type="HAMAP-Rule" id="MF_00445"/>
    </source>
</evidence>
<keyword evidence="5" id="KW-0813">Transport</keyword>
<evidence type="ECO:0000256" key="1">
    <source>
        <dbReference type="ARBA" id="ARBA00004127"/>
    </source>
</evidence>
<keyword evidence="9" id="KW-1185">Reference proteome</keyword>
<feature type="transmembrane region" description="Helical" evidence="5">
    <location>
        <begin position="112"/>
        <end position="129"/>
    </location>
</feature>
<feature type="transmembrane region" description="Helical" evidence="5">
    <location>
        <begin position="330"/>
        <end position="354"/>
    </location>
</feature>
<feature type="transmembrane region" description="Helical" evidence="5">
    <location>
        <begin position="408"/>
        <end position="428"/>
    </location>
</feature>
<comment type="function">
    <text evidence="5">NDH-1 shuttles electrons from NADH, via FMN and iron-sulfur (Fe-S) centers, to quinones in the respiratory chain. The immediate electron acceptor for the enzyme in this species is believed to be a menaquinone. Couples the redox reaction to proton translocation (for every two electrons transferred, four hydrogen ions are translocated across the cytoplasmic membrane), and thus conserves the redox energy in a proton gradient.</text>
</comment>
<feature type="transmembrane region" description="Helical" evidence="5">
    <location>
        <begin position="42"/>
        <end position="62"/>
    </location>
</feature>
<dbReference type="InterPro" id="IPR010096">
    <property type="entry name" value="NADH-Q_OxRdtase_suN/2"/>
</dbReference>
<feature type="transmembrane region" description="Helical" evidence="5">
    <location>
        <begin position="274"/>
        <end position="299"/>
    </location>
</feature>
<keyword evidence="5" id="KW-0520">NAD</keyword>
<accession>A0ABW0GLR8</accession>